<gene>
    <name evidence="5" type="ORF">BB8028_0003g10890</name>
</gene>
<dbReference type="GO" id="GO:0003677">
    <property type="term" value="F:DNA binding"/>
    <property type="evidence" value="ECO:0007669"/>
    <property type="project" value="UniProtKB-KW"/>
</dbReference>
<dbReference type="OrthoDB" id="9909311at2759"/>
<keyword evidence="2" id="KW-0539">Nucleus</keyword>
<dbReference type="Pfam" id="PF04218">
    <property type="entry name" value="CENP-B_N"/>
    <property type="match status" value="1"/>
</dbReference>
<keyword evidence="1" id="KW-0238">DNA-binding</keyword>
<name>A0A2S7Y9E4_BEABA</name>
<dbReference type="EMBL" id="JRHA01000003">
    <property type="protein sequence ID" value="PQK12472.1"/>
    <property type="molecule type" value="Genomic_DNA"/>
</dbReference>
<dbReference type="InterPro" id="IPR050863">
    <property type="entry name" value="CenT-Element_Derived"/>
</dbReference>
<organism evidence="5 6">
    <name type="scientific">Beauveria bassiana</name>
    <name type="common">White muscardine disease fungus</name>
    <name type="synonym">Tritirachium shiotae</name>
    <dbReference type="NCBI Taxonomy" id="176275"/>
    <lineage>
        <taxon>Eukaryota</taxon>
        <taxon>Fungi</taxon>
        <taxon>Dikarya</taxon>
        <taxon>Ascomycota</taxon>
        <taxon>Pezizomycotina</taxon>
        <taxon>Sordariomycetes</taxon>
        <taxon>Hypocreomycetidae</taxon>
        <taxon>Hypocreales</taxon>
        <taxon>Cordycipitaceae</taxon>
        <taxon>Beauveria</taxon>
    </lineage>
</organism>
<dbReference type="Pfam" id="PF03221">
    <property type="entry name" value="HTH_Tnp_Tc5"/>
    <property type="match status" value="1"/>
</dbReference>
<feature type="compositionally biased region" description="Basic and acidic residues" evidence="3">
    <location>
        <begin position="1"/>
        <end position="10"/>
    </location>
</feature>
<feature type="domain" description="HTH CENPB-type" evidence="4">
    <location>
        <begin position="188"/>
        <end position="262"/>
    </location>
</feature>
<dbReference type="InterPro" id="IPR006600">
    <property type="entry name" value="HTH_CenpB_DNA-bd_dom"/>
</dbReference>
<evidence type="ECO:0000313" key="5">
    <source>
        <dbReference type="EMBL" id="PQK12472.1"/>
    </source>
</evidence>
<protein>
    <recommendedName>
        <fullName evidence="4">HTH CENPB-type domain-containing protein</fullName>
    </recommendedName>
</protein>
<feature type="region of interest" description="Disordered" evidence="3">
    <location>
        <begin position="1"/>
        <end position="24"/>
    </location>
</feature>
<dbReference type="SMART" id="SM00674">
    <property type="entry name" value="CENPB"/>
    <property type="match status" value="1"/>
</dbReference>
<dbReference type="Gene3D" id="1.10.10.60">
    <property type="entry name" value="Homeodomain-like"/>
    <property type="match status" value="2"/>
</dbReference>
<dbReference type="InterPro" id="IPR007889">
    <property type="entry name" value="HTH_Psq"/>
</dbReference>
<dbReference type="PANTHER" id="PTHR19303">
    <property type="entry name" value="TRANSPOSON"/>
    <property type="match status" value="1"/>
</dbReference>
<evidence type="ECO:0000313" key="6">
    <source>
        <dbReference type="Proteomes" id="UP000237441"/>
    </source>
</evidence>
<feature type="compositionally biased region" description="Polar residues" evidence="3">
    <location>
        <begin position="11"/>
        <end position="23"/>
    </location>
</feature>
<evidence type="ECO:0000256" key="1">
    <source>
        <dbReference type="ARBA" id="ARBA00023125"/>
    </source>
</evidence>
<dbReference type="PANTHER" id="PTHR19303:SF70">
    <property type="entry name" value="HTH CENPB-TYPE DOMAIN-CONTAINING PROTEIN"/>
    <property type="match status" value="1"/>
</dbReference>
<proteinExistence type="predicted"/>
<dbReference type="Proteomes" id="UP000237441">
    <property type="component" value="Unassembled WGS sequence"/>
</dbReference>
<accession>A0A2S7Y9E4</accession>
<dbReference type="InterPro" id="IPR009057">
    <property type="entry name" value="Homeodomain-like_sf"/>
</dbReference>
<feature type="region of interest" description="Disordered" evidence="3">
    <location>
        <begin position="282"/>
        <end position="306"/>
    </location>
</feature>
<reference evidence="5 6" key="1">
    <citation type="submission" date="2016-07" db="EMBL/GenBank/DDBJ databases">
        <title>Comparative genomics of the entomopathogenic fungus Beauveria bassiana.</title>
        <authorList>
            <person name="Valero Jimenez C.A."/>
            <person name="Zwaan B.J."/>
            <person name="Van Kan J.A."/>
            <person name="Takken W."/>
            <person name="Debets A.J."/>
            <person name="Schoustra S.E."/>
            <person name="Koenraadt C.J."/>
        </authorList>
    </citation>
    <scope>NUCLEOTIDE SEQUENCE [LARGE SCALE GENOMIC DNA]</scope>
    <source>
        <strain evidence="5 6">ARSEF 8028</strain>
    </source>
</reference>
<evidence type="ECO:0000256" key="2">
    <source>
        <dbReference type="ARBA" id="ARBA00023242"/>
    </source>
</evidence>
<dbReference type="GO" id="GO:0005634">
    <property type="term" value="C:nucleus"/>
    <property type="evidence" value="ECO:0007669"/>
    <property type="project" value="TreeGrafter"/>
</dbReference>
<dbReference type="SUPFAM" id="SSF46689">
    <property type="entry name" value="Homeodomain-like"/>
    <property type="match status" value="2"/>
</dbReference>
<dbReference type="AlphaFoldDB" id="A0A2S7Y9E4"/>
<dbReference type="PROSITE" id="PS51253">
    <property type="entry name" value="HTH_CENPB"/>
    <property type="match status" value="1"/>
</dbReference>
<evidence type="ECO:0000256" key="3">
    <source>
        <dbReference type="SAM" id="MobiDB-lite"/>
    </source>
</evidence>
<evidence type="ECO:0000259" key="4">
    <source>
        <dbReference type="PROSITE" id="PS51253"/>
    </source>
</evidence>
<sequence>MKSENSHTDESSSNDAMINSNNYHPGPWHNASPYSQSPYGNSPMSEYTHFSGYMSHELPAESLSSMSTSLSHQQIAHAGHMTHHHLPMLTTTTWPSELTTHGPPHSFSLSSNTLAPASMPAICTTRPPEKTRKTLTFEQKRDMCLYHEKNPKTRQADIGHVFNVERSTVSKVLRNKEMYLKGEIEKDSNGKRTNGKNPDFDRTLGNYIRRQRERGIPMSDEDIMDRACQYARGSPNQQAILAKLTATWLNKFKQRYSIETVGSIRRASEPSIPEKMPISARFQSISPSSPSPHTSPLSVSPSDDDLRSRGDYNFTYRQYASHSETSLTDNAASSFSSELISPVASFNYSPDGPSAGFPLDPEFETEQKRDAFTLRGPMELEYTSPIQTASADSLLMTPRNLPPICKQESPVADTMASIPHEHLNGKDMKTGAPSPEDAQRAVTTLLSYLQNLGQAGQFDHEYSAIMQLTRKLHIQPNQFSLPDSRGLTRIVEGNSDLITAGGAHGN</sequence>
<comment type="caution">
    <text evidence="5">The sequence shown here is derived from an EMBL/GenBank/DDBJ whole genome shotgun (WGS) entry which is preliminary data.</text>
</comment>
<feature type="compositionally biased region" description="Low complexity" evidence="3">
    <location>
        <begin position="282"/>
        <end position="301"/>
    </location>
</feature>